<keyword evidence="3" id="KW-0238">DNA-binding</keyword>
<dbReference type="STRING" id="1048205.AB852_11735"/>
<dbReference type="PRINTS" id="PR00038">
    <property type="entry name" value="HTHLUXR"/>
</dbReference>
<dbReference type="Pfam" id="PF00196">
    <property type="entry name" value="GerE"/>
    <property type="match status" value="1"/>
</dbReference>
<evidence type="ECO:0000256" key="5">
    <source>
        <dbReference type="PROSITE-ProRule" id="PRU00169"/>
    </source>
</evidence>
<dbReference type="CDD" id="cd17535">
    <property type="entry name" value="REC_NarL-like"/>
    <property type="match status" value="1"/>
</dbReference>
<dbReference type="Gene3D" id="3.40.50.2300">
    <property type="match status" value="1"/>
</dbReference>
<feature type="domain" description="Response regulatory" evidence="7">
    <location>
        <begin position="3"/>
        <end position="119"/>
    </location>
</feature>
<dbReference type="GO" id="GO:0006355">
    <property type="term" value="P:regulation of DNA-templated transcription"/>
    <property type="evidence" value="ECO:0007669"/>
    <property type="project" value="InterPro"/>
</dbReference>
<keyword evidence="1 5" id="KW-0597">Phosphoprotein</keyword>
<dbReference type="CDD" id="cd06170">
    <property type="entry name" value="LuxR_C_like"/>
    <property type="match status" value="1"/>
</dbReference>
<feature type="modified residue" description="4-aspartylphosphate" evidence="5">
    <location>
        <position position="54"/>
    </location>
</feature>
<dbReference type="RefSeq" id="WP_073786846.1">
    <property type="nucleotide sequence ID" value="NZ_LFBV01000002.1"/>
</dbReference>
<dbReference type="Proteomes" id="UP000186455">
    <property type="component" value="Unassembled WGS sequence"/>
</dbReference>
<evidence type="ECO:0000256" key="4">
    <source>
        <dbReference type="ARBA" id="ARBA00023163"/>
    </source>
</evidence>
<dbReference type="InterPro" id="IPR001789">
    <property type="entry name" value="Sig_transdc_resp-reg_receiver"/>
</dbReference>
<evidence type="ECO:0000256" key="2">
    <source>
        <dbReference type="ARBA" id="ARBA00023015"/>
    </source>
</evidence>
<dbReference type="InterPro" id="IPR039420">
    <property type="entry name" value="WalR-like"/>
</dbReference>
<dbReference type="GO" id="GO:0003677">
    <property type="term" value="F:DNA binding"/>
    <property type="evidence" value="ECO:0007669"/>
    <property type="project" value="UniProtKB-KW"/>
</dbReference>
<reference evidence="8 9" key="1">
    <citation type="submission" date="2015-06" db="EMBL/GenBank/DDBJ databases">
        <title>Cloning and characterization of the uncialamcin biosynthetic gene cluster.</title>
        <authorList>
            <person name="Yan X."/>
            <person name="Huang T."/>
            <person name="Ge H."/>
            <person name="Shen B."/>
        </authorList>
    </citation>
    <scope>NUCLEOTIDE SEQUENCE [LARGE SCALE GENOMIC DNA]</scope>
    <source>
        <strain evidence="8 9">DCA2648</strain>
    </source>
</reference>
<keyword evidence="4" id="KW-0804">Transcription</keyword>
<proteinExistence type="predicted"/>
<organism evidence="8 9">
    <name type="scientific">Streptomyces uncialis</name>
    <dbReference type="NCBI Taxonomy" id="1048205"/>
    <lineage>
        <taxon>Bacteria</taxon>
        <taxon>Bacillati</taxon>
        <taxon>Actinomycetota</taxon>
        <taxon>Actinomycetes</taxon>
        <taxon>Kitasatosporales</taxon>
        <taxon>Streptomycetaceae</taxon>
        <taxon>Streptomyces</taxon>
    </lineage>
</organism>
<sequence>MIRVLIVDDEALVRAGLRMILGPAEGIEVVGEAADGSGAVAAVAGHRPDVVLMDVRMPGTDGLTALKEVRRAAHPPHVVMLTTFDLDDHVHTALRHGAAGFLLKDTSPRDLAAAIRTVAEGSAMLAPRVTKRLIDVFAGLESADAVRARERLSVLTGREEEVVRALARGLPNAGIGRELAMGESTVKAHVSSALAKLGLSNRVQVALLARDAGWG</sequence>
<gene>
    <name evidence="8" type="ORF">AB852_11735</name>
</gene>
<dbReference type="SUPFAM" id="SSF46894">
    <property type="entry name" value="C-terminal effector domain of the bipartite response regulators"/>
    <property type="match status" value="1"/>
</dbReference>
<name>A0A1Q4VAJ7_9ACTN</name>
<dbReference type="Pfam" id="PF00072">
    <property type="entry name" value="Response_reg"/>
    <property type="match status" value="1"/>
</dbReference>
<dbReference type="PROSITE" id="PS00622">
    <property type="entry name" value="HTH_LUXR_1"/>
    <property type="match status" value="1"/>
</dbReference>
<evidence type="ECO:0000313" key="8">
    <source>
        <dbReference type="EMBL" id="OKH94833.1"/>
    </source>
</evidence>
<evidence type="ECO:0000313" key="9">
    <source>
        <dbReference type="Proteomes" id="UP000186455"/>
    </source>
</evidence>
<dbReference type="GO" id="GO:0000160">
    <property type="term" value="P:phosphorelay signal transduction system"/>
    <property type="evidence" value="ECO:0007669"/>
    <property type="project" value="InterPro"/>
</dbReference>
<protein>
    <submittedName>
        <fullName evidence="8">LuxR family transcriptional regulator</fullName>
    </submittedName>
</protein>
<dbReference type="InterPro" id="IPR016032">
    <property type="entry name" value="Sig_transdc_resp-reg_C-effctor"/>
</dbReference>
<evidence type="ECO:0000259" key="7">
    <source>
        <dbReference type="PROSITE" id="PS50110"/>
    </source>
</evidence>
<keyword evidence="2" id="KW-0805">Transcription regulation</keyword>
<keyword evidence="9" id="KW-1185">Reference proteome</keyword>
<dbReference type="PANTHER" id="PTHR43214">
    <property type="entry name" value="TWO-COMPONENT RESPONSE REGULATOR"/>
    <property type="match status" value="1"/>
</dbReference>
<feature type="domain" description="HTH luxR-type" evidence="6">
    <location>
        <begin position="148"/>
        <end position="213"/>
    </location>
</feature>
<dbReference type="SMART" id="SM00448">
    <property type="entry name" value="REC"/>
    <property type="match status" value="1"/>
</dbReference>
<comment type="caution">
    <text evidence="8">The sequence shown here is derived from an EMBL/GenBank/DDBJ whole genome shotgun (WGS) entry which is preliminary data.</text>
</comment>
<dbReference type="InterPro" id="IPR000792">
    <property type="entry name" value="Tscrpt_reg_LuxR_C"/>
</dbReference>
<dbReference type="SMART" id="SM00421">
    <property type="entry name" value="HTH_LUXR"/>
    <property type="match status" value="1"/>
</dbReference>
<evidence type="ECO:0000256" key="1">
    <source>
        <dbReference type="ARBA" id="ARBA00022553"/>
    </source>
</evidence>
<accession>A0A1Q4VAJ7</accession>
<evidence type="ECO:0000259" key="6">
    <source>
        <dbReference type="PROSITE" id="PS50043"/>
    </source>
</evidence>
<dbReference type="SUPFAM" id="SSF52172">
    <property type="entry name" value="CheY-like"/>
    <property type="match status" value="1"/>
</dbReference>
<dbReference type="InterPro" id="IPR011006">
    <property type="entry name" value="CheY-like_superfamily"/>
</dbReference>
<dbReference type="AlphaFoldDB" id="A0A1Q4VAJ7"/>
<dbReference type="PANTHER" id="PTHR43214:SF24">
    <property type="entry name" value="TRANSCRIPTIONAL REGULATORY PROTEIN NARL-RELATED"/>
    <property type="match status" value="1"/>
</dbReference>
<evidence type="ECO:0000256" key="3">
    <source>
        <dbReference type="ARBA" id="ARBA00023125"/>
    </source>
</evidence>
<dbReference type="PROSITE" id="PS50110">
    <property type="entry name" value="RESPONSE_REGULATORY"/>
    <property type="match status" value="1"/>
</dbReference>
<dbReference type="InterPro" id="IPR058245">
    <property type="entry name" value="NreC/VraR/RcsB-like_REC"/>
</dbReference>
<dbReference type="EMBL" id="LFBV01000002">
    <property type="protein sequence ID" value="OKH94833.1"/>
    <property type="molecule type" value="Genomic_DNA"/>
</dbReference>
<dbReference type="PROSITE" id="PS50043">
    <property type="entry name" value="HTH_LUXR_2"/>
    <property type="match status" value="1"/>
</dbReference>